<dbReference type="InterPro" id="IPR016181">
    <property type="entry name" value="Acyl_CoA_acyltransferase"/>
</dbReference>
<keyword evidence="2" id="KW-0012">Acyltransferase</keyword>
<name>A0ABT1JV21_9ACTN</name>
<evidence type="ECO:0000256" key="1">
    <source>
        <dbReference type="ARBA" id="ARBA00022679"/>
    </source>
</evidence>
<evidence type="ECO:0000256" key="2">
    <source>
        <dbReference type="ARBA" id="ARBA00023315"/>
    </source>
</evidence>
<organism evidence="4 5">
    <name type="scientific">Nonomuraea roseoviolacea subsp. carminata</name>
    <dbReference type="NCBI Taxonomy" id="160689"/>
    <lineage>
        <taxon>Bacteria</taxon>
        <taxon>Bacillati</taxon>
        <taxon>Actinomycetota</taxon>
        <taxon>Actinomycetes</taxon>
        <taxon>Streptosporangiales</taxon>
        <taxon>Streptosporangiaceae</taxon>
        <taxon>Nonomuraea</taxon>
    </lineage>
</organism>
<feature type="domain" description="N-acetyltransferase" evidence="3">
    <location>
        <begin position="152"/>
        <end position="290"/>
    </location>
</feature>
<protein>
    <submittedName>
        <fullName evidence="4">Ribosomal protein S18 acetylase RimI-like enzyme</fullName>
    </submittedName>
</protein>
<dbReference type="InterPro" id="IPR050832">
    <property type="entry name" value="Bact_Acetyltransf"/>
</dbReference>
<evidence type="ECO:0000259" key="3">
    <source>
        <dbReference type="PROSITE" id="PS51186"/>
    </source>
</evidence>
<sequence>MDVEWAPLSAGDAARIAGLAGRCLEHDGGLPETASPAFLERRYTGDGVSAVGALADGRLLACGAVRPGPGTTVMTGLVDPAYRGLGLGSGLLDRLLGMAPDGPGRLRAETESLTREAHELFASRGFERTFAEDVHRLDLARPLPRAPLPAGVRVEEWTAGDLDAFYAAYRGSFADRPGFPGWSRDEWIGWLTDDTFLPACSLVARAGDGTPVGFVACAEGFLIQVGCVPRWRRRGLGAALATLALGRMRERGDTEAFLDVNVDNPASAALFRSLGSTPIARRARYERGGR</sequence>
<proteinExistence type="predicted"/>
<keyword evidence="1" id="KW-0808">Transferase</keyword>
<dbReference type="EMBL" id="JAMZEC010000001">
    <property type="protein sequence ID" value="MCP2345608.1"/>
    <property type="molecule type" value="Genomic_DNA"/>
</dbReference>
<comment type="caution">
    <text evidence="4">The sequence shown here is derived from an EMBL/GenBank/DDBJ whole genome shotgun (WGS) entry which is preliminary data.</text>
</comment>
<evidence type="ECO:0000313" key="5">
    <source>
        <dbReference type="Proteomes" id="UP001320766"/>
    </source>
</evidence>
<reference evidence="4 5" key="1">
    <citation type="submission" date="2022-06" db="EMBL/GenBank/DDBJ databases">
        <title>Sequencing the genomes of 1000 actinobacteria strains.</title>
        <authorList>
            <person name="Klenk H.-P."/>
        </authorList>
    </citation>
    <scope>NUCLEOTIDE SEQUENCE [LARGE SCALE GENOMIC DNA]</scope>
    <source>
        <strain evidence="4 5">DSM 44170</strain>
    </source>
</reference>
<feature type="domain" description="N-acetyltransferase" evidence="3">
    <location>
        <begin position="3"/>
        <end position="144"/>
    </location>
</feature>
<dbReference type="PROSITE" id="PS51186">
    <property type="entry name" value="GNAT"/>
    <property type="match status" value="2"/>
</dbReference>
<dbReference type="PANTHER" id="PTHR43877">
    <property type="entry name" value="AMINOALKYLPHOSPHONATE N-ACETYLTRANSFERASE-RELATED-RELATED"/>
    <property type="match status" value="1"/>
</dbReference>
<dbReference type="Pfam" id="PF00583">
    <property type="entry name" value="Acetyltransf_1"/>
    <property type="match status" value="2"/>
</dbReference>
<accession>A0ABT1JV21</accession>
<gene>
    <name evidence="4" type="ORF">HD595_001730</name>
</gene>
<dbReference type="InterPro" id="IPR000182">
    <property type="entry name" value="GNAT_dom"/>
</dbReference>
<evidence type="ECO:0000313" key="4">
    <source>
        <dbReference type="EMBL" id="MCP2345608.1"/>
    </source>
</evidence>
<dbReference type="SUPFAM" id="SSF55729">
    <property type="entry name" value="Acyl-CoA N-acyltransferases (Nat)"/>
    <property type="match status" value="2"/>
</dbReference>
<dbReference type="PANTHER" id="PTHR43877:SF1">
    <property type="entry name" value="ACETYLTRANSFERASE"/>
    <property type="match status" value="1"/>
</dbReference>
<dbReference type="RefSeq" id="WP_253767313.1">
    <property type="nucleotide sequence ID" value="NZ_BAAAVE010000052.1"/>
</dbReference>
<dbReference type="Proteomes" id="UP001320766">
    <property type="component" value="Unassembled WGS sequence"/>
</dbReference>
<dbReference type="Gene3D" id="3.40.630.30">
    <property type="match status" value="1"/>
</dbReference>
<keyword evidence="5" id="KW-1185">Reference proteome</keyword>